<dbReference type="PANTHER" id="PTHR12993:SF30">
    <property type="entry name" value="N-ACETYL-ALPHA-D-GLUCOSAMINYL L-MALATE DEACETYLASE 1"/>
    <property type="match status" value="1"/>
</dbReference>
<accession>A0ABS9K9J0</accession>
<keyword evidence="2" id="KW-1185">Reference proteome</keyword>
<sequence>MSEDKLRIIAIFAHPDDAEVKMGGTAALWSEMGHSVKFVSLTNGDAGHHEKGGGELAKIRHKEAQEAKNRLGIDEYSILNNHDAELLPKLHIRHQVIREIRDWKADLVIGLRPNDYHPDHRYAGILVMDAAYLVIVPNVVPDEEPLKKNPVFLYMQDPFQKPNPFNPDITIDITKTFSKKIDAMDAHKSQFYEWLPWTQGLLEHVPDDSDDKKRWLAEWLNNWLGQDNQIPSEFMNSLRKWYGNEEKINRLSFSKIEAFEIAEYGHQPTDDEIGRLFPMLNKERK</sequence>
<dbReference type="InterPro" id="IPR003737">
    <property type="entry name" value="GlcNAc_PI_deacetylase-related"/>
</dbReference>
<reference evidence="1" key="1">
    <citation type="submission" date="2022-01" db="EMBL/GenBank/DDBJ databases">
        <authorList>
            <person name="Wang Y."/>
        </authorList>
    </citation>
    <scope>NUCLEOTIDE SEQUENCE</scope>
    <source>
        <strain evidence="1">WB101</strain>
    </source>
</reference>
<reference evidence="1" key="2">
    <citation type="submission" date="2024-05" db="EMBL/GenBank/DDBJ databases">
        <title>Rhodohalobacter halophilus gen. nov., sp. nov., a moderately halophilic member of the family Balneolaceae.</title>
        <authorList>
            <person name="Xia J."/>
        </authorList>
    </citation>
    <scope>NUCLEOTIDE SEQUENCE</scope>
    <source>
        <strain evidence="1">WB101</strain>
    </source>
</reference>
<proteinExistence type="predicted"/>
<gene>
    <name evidence="1" type="ORF">L6773_02865</name>
</gene>
<dbReference type="InterPro" id="IPR024078">
    <property type="entry name" value="LmbE-like_dom_sf"/>
</dbReference>
<dbReference type="Gene3D" id="3.40.50.10320">
    <property type="entry name" value="LmbE-like"/>
    <property type="match status" value="1"/>
</dbReference>
<evidence type="ECO:0000313" key="2">
    <source>
        <dbReference type="Proteomes" id="UP001165366"/>
    </source>
</evidence>
<dbReference type="SUPFAM" id="SSF102588">
    <property type="entry name" value="LmbE-like"/>
    <property type="match status" value="1"/>
</dbReference>
<dbReference type="Proteomes" id="UP001165366">
    <property type="component" value="Unassembled WGS sequence"/>
</dbReference>
<dbReference type="Pfam" id="PF02585">
    <property type="entry name" value="PIG-L"/>
    <property type="match status" value="1"/>
</dbReference>
<protein>
    <submittedName>
        <fullName evidence="1">PIG-L family deacetylase</fullName>
    </submittedName>
</protein>
<dbReference type="EMBL" id="JAKLWS010000002">
    <property type="protein sequence ID" value="MCG2587493.1"/>
    <property type="molecule type" value="Genomic_DNA"/>
</dbReference>
<comment type="caution">
    <text evidence="1">The sequence shown here is derived from an EMBL/GenBank/DDBJ whole genome shotgun (WGS) entry which is preliminary data.</text>
</comment>
<dbReference type="PANTHER" id="PTHR12993">
    <property type="entry name" value="N-ACETYLGLUCOSAMINYL-PHOSPHATIDYLINOSITOL DE-N-ACETYLASE-RELATED"/>
    <property type="match status" value="1"/>
</dbReference>
<dbReference type="RefSeq" id="WP_237852337.1">
    <property type="nucleotide sequence ID" value="NZ_JAKLWS010000002.1"/>
</dbReference>
<organism evidence="1 2">
    <name type="scientific">Rhodohalobacter sulfatireducens</name>
    <dbReference type="NCBI Taxonomy" id="2911366"/>
    <lineage>
        <taxon>Bacteria</taxon>
        <taxon>Pseudomonadati</taxon>
        <taxon>Balneolota</taxon>
        <taxon>Balneolia</taxon>
        <taxon>Balneolales</taxon>
        <taxon>Balneolaceae</taxon>
        <taxon>Rhodohalobacter</taxon>
    </lineage>
</organism>
<evidence type="ECO:0000313" key="1">
    <source>
        <dbReference type="EMBL" id="MCG2587493.1"/>
    </source>
</evidence>
<name>A0ABS9K9J0_9BACT</name>